<name>A0A7J7KA05_BUGNE</name>
<organism evidence="1 2">
    <name type="scientific">Bugula neritina</name>
    <name type="common">Brown bryozoan</name>
    <name type="synonym">Sertularia neritina</name>
    <dbReference type="NCBI Taxonomy" id="10212"/>
    <lineage>
        <taxon>Eukaryota</taxon>
        <taxon>Metazoa</taxon>
        <taxon>Spiralia</taxon>
        <taxon>Lophotrochozoa</taxon>
        <taxon>Bryozoa</taxon>
        <taxon>Gymnolaemata</taxon>
        <taxon>Cheilostomatida</taxon>
        <taxon>Flustrina</taxon>
        <taxon>Buguloidea</taxon>
        <taxon>Bugulidae</taxon>
        <taxon>Bugula</taxon>
    </lineage>
</organism>
<reference evidence="1" key="1">
    <citation type="submission" date="2020-06" db="EMBL/GenBank/DDBJ databases">
        <title>Draft genome of Bugula neritina, a colonial animal packing powerful symbionts and potential medicines.</title>
        <authorList>
            <person name="Rayko M."/>
        </authorList>
    </citation>
    <scope>NUCLEOTIDE SEQUENCE [LARGE SCALE GENOMIC DNA]</scope>
    <source>
        <strain evidence="1">Kwan_BN1</strain>
    </source>
</reference>
<evidence type="ECO:0000313" key="1">
    <source>
        <dbReference type="EMBL" id="KAF6035057.1"/>
    </source>
</evidence>
<protein>
    <submittedName>
        <fullName evidence="1">Uncharacterized protein</fullName>
    </submittedName>
</protein>
<sequence length="260" mass="29237">MVFSLRFSSSEAASLSYDLFNDDDSLRLRFELFEERVKLLQKILAVNCTTEQLHRIKRDIIPGHGESQLFVEKLLYQKLIMRLSECRQELASTTMPISTSAVTSASTSTVTVESTTTSKPFPMECQTATNLTEIWRADNKGMILRPNNTVICDPRQMIANGRPWFRFAGEAGNKLLDTCPPPYSCGSHSGIWSNATMPSEVGVATQVTVYGSWTDGCFQFPIYIKVMRCSTPSHHDFIYQYANTSTACHYSFCGMKVEES</sequence>
<keyword evidence="2" id="KW-1185">Reference proteome</keyword>
<dbReference type="AlphaFoldDB" id="A0A7J7KA05"/>
<gene>
    <name evidence="1" type="ORF">EB796_006632</name>
</gene>
<accession>A0A7J7KA05</accession>
<dbReference type="Proteomes" id="UP000593567">
    <property type="component" value="Unassembled WGS sequence"/>
</dbReference>
<proteinExistence type="predicted"/>
<dbReference type="EMBL" id="VXIV02000944">
    <property type="protein sequence ID" value="KAF6035057.1"/>
    <property type="molecule type" value="Genomic_DNA"/>
</dbReference>
<evidence type="ECO:0000313" key="2">
    <source>
        <dbReference type="Proteomes" id="UP000593567"/>
    </source>
</evidence>
<dbReference type="OrthoDB" id="5945012at2759"/>
<comment type="caution">
    <text evidence="1">The sequence shown here is derived from an EMBL/GenBank/DDBJ whole genome shotgun (WGS) entry which is preliminary data.</text>
</comment>